<reference evidence="2 3" key="1">
    <citation type="journal article" date="2024" name="Front. Plant Sci.">
        <title>Comprehensive phenomic and genomic studies of the species, Pectobacterium cacticida and proposal for reclassification as Alcorniella cacticida comb. nov.</title>
        <authorList>
            <person name="Jonca J."/>
            <person name="Pirhonen M."/>
            <person name="Waleron M.M."/>
            <person name="Gawor J."/>
            <person name="Mrozik A."/>
            <person name="Smoktunowicz M."/>
            <person name="Waleron K."/>
            <person name="Waleron M."/>
        </authorList>
    </citation>
    <scope>NUCLEOTIDE SEQUENCE [LARGE SCALE GENOMIC DNA]</scope>
    <source>
        <strain evidence="2 3">DPMP6</strain>
    </source>
</reference>
<evidence type="ECO:0000313" key="2">
    <source>
        <dbReference type="EMBL" id="WWO37138.1"/>
    </source>
</evidence>
<dbReference type="Pfam" id="PF08845">
    <property type="entry name" value="SymE_toxin"/>
    <property type="match status" value="1"/>
</dbReference>
<protein>
    <submittedName>
        <fullName evidence="2">Type I toxin-antitoxin system SymE family toxin</fullName>
    </submittedName>
</protein>
<dbReference type="EMBL" id="CP125967">
    <property type="protein sequence ID" value="WWO37138.1"/>
    <property type="molecule type" value="Genomic_DNA"/>
</dbReference>
<organism evidence="2 3">
    <name type="scientific">Pectobacterium cacticida</name>
    <dbReference type="NCBI Taxonomy" id="69221"/>
    <lineage>
        <taxon>Bacteria</taxon>
        <taxon>Pseudomonadati</taxon>
        <taxon>Pseudomonadota</taxon>
        <taxon>Gammaproteobacteria</taxon>
        <taxon>Enterobacterales</taxon>
        <taxon>Pectobacteriaceae</taxon>
        <taxon>Pectobacterium</taxon>
    </lineage>
</organism>
<feature type="domain" description="Toxin SymE-like" evidence="1">
    <location>
        <begin position="14"/>
        <end position="59"/>
    </location>
</feature>
<evidence type="ECO:0000313" key="3">
    <source>
        <dbReference type="Proteomes" id="UP001379444"/>
    </source>
</evidence>
<keyword evidence="3" id="KW-1185">Reference proteome</keyword>
<evidence type="ECO:0000259" key="1">
    <source>
        <dbReference type="Pfam" id="PF08845"/>
    </source>
</evidence>
<accession>A0ABZ2G5L7</accession>
<dbReference type="Proteomes" id="UP001379444">
    <property type="component" value="Chromosome"/>
</dbReference>
<proteinExistence type="predicted"/>
<dbReference type="RefSeq" id="WP_264498783.1">
    <property type="nucleotide sequence ID" value="NZ_CP109947.1"/>
</dbReference>
<gene>
    <name evidence="2" type="ORF">QNA12_11155</name>
</gene>
<dbReference type="InterPro" id="IPR014944">
    <property type="entry name" value="Toxin_SymE-like"/>
</dbReference>
<sequence length="63" mass="7225">MITPEGRLFSRRHADRNNMTRYYRRSPSLHLIGNWLEAAGFATDTPVVITVEQGQLVIRIVAE</sequence>
<name>A0ABZ2G5L7_9GAMM</name>